<dbReference type="InterPro" id="IPR037075">
    <property type="entry name" value="HCHO-activating_enzyme_sf"/>
</dbReference>
<dbReference type="EC" id="4.2.1.147" evidence="4"/>
<dbReference type="FunFam" id="3.30.230.60:FF:000001">
    <property type="entry name" value="5,6,7,8-tetrahydromethanopterin hydro-lyase"/>
    <property type="match status" value="1"/>
</dbReference>
<protein>
    <recommendedName>
        <fullName evidence="5">5,6,7,8-tetrahydromethanopterin hydro-lyase</fullName>
        <ecNumber evidence="4">4.2.1.147</ecNumber>
    </recommendedName>
</protein>
<dbReference type="Gene3D" id="3.30.230.60">
    <property type="entry name" value="Formaldehyde-activating enzyme"/>
    <property type="match status" value="1"/>
</dbReference>
<comment type="similarity">
    <text evidence="3">Belongs to the formaldehyde-activating enzyme family.</text>
</comment>
<dbReference type="NCBIfam" id="TIGR03126">
    <property type="entry name" value="one_C_fae"/>
    <property type="match status" value="1"/>
</dbReference>
<organism evidence="7">
    <name type="scientific">hydrocarbon metagenome</name>
    <dbReference type="NCBI Taxonomy" id="938273"/>
    <lineage>
        <taxon>unclassified sequences</taxon>
        <taxon>metagenomes</taxon>
        <taxon>ecological metagenomes</taxon>
    </lineage>
</organism>
<accession>A0A0W8FBX9</accession>
<reference evidence="7" key="1">
    <citation type="journal article" date="2015" name="Proc. Natl. Acad. Sci. U.S.A.">
        <title>Networks of energetic and metabolic interactions define dynamics in microbial communities.</title>
        <authorList>
            <person name="Embree M."/>
            <person name="Liu J.K."/>
            <person name="Al-Bassam M.M."/>
            <person name="Zengler K."/>
        </authorList>
    </citation>
    <scope>NUCLEOTIDE SEQUENCE</scope>
</reference>
<evidence type="ECO:0000259" key="6">
    <source>
        <dbReference type="Pfam" id="PF08714"/>
    </source>
</evidence>
<dbReference type="SUPFAM" id="SSF54211">
    <property type="entry name" value="Ribosomal protein S5 domain 2-like"/>
    <property type="match status" value="1"/>
</dbReference>
<comment type="caution">
    <text evidence="7">The sequence shown here is derived from an EMBL/GenBank/DDBJ whole genome shotgun (WGS) entry which is preliminary data.</text>
</comment>
<gene>
    <name evidence="7" type="ORF">ASZ90_011888</name>
</gene>
<dbReference type="InterPro" id="IPR020568">
    <property type="entry name" value="Ribosomal_Su5_D2-typ_SF"/>
</dbReference>
<name>A0A0W8FBX9_9ZZZZ</name>
<comment type="catalytic activity">
    <reaction evidence="2">
        <text>5,6,7,8-tetrahydromethanopterin + formaldehyde = 5,10-methylenetetrahydromethanopterin + H2O</text>
        <dbReference type="Rhea" id="RHEA:24678"/>
        <dbReference type="ChEBI" id="CHEBI:15377"/>
        <dbReference type="ChEBI" id="CHEBI:16842"/>
        <dbReference type="ChEBI" id="CHEBI:57818"/>
        <dbReference type="ChEBI" id="CHEBI:58103"/>
        <dbReference type="EC" id="4.2.1.147"/>
    </reaction>
</comment>
<feature type="domain" description="Formaldehyde-activating enzyme" evidence="6">
    <location>
        <begin position="10"/>
        <end position="167"/>
    </location>
</feature>
<dbReference type="AlphaFoldDB" id="A0A0W8FBX9"/>
<dbReference type="EMBL" id="LNQE01001383">
    <property type="protein sequence ID" value="KUG18406.1"/>
    <property type="molecule type" value="Genomic_DNA"/>
</dbReference>
<evidence type="ECO:0000256" key="5">
    <source>
        <dbReference type="ARBA" id="ARBA00072885"/>
    </source>
</evidence>
<evidence type="ECO:0000256" key="3">
    <source>
        <dbReference type="ARBA" id="ARBA00061519"/>
    </source>
</evidence>
<evidence type="ECO:0000256" key="1">
    <source>
        <dbReference type="ARBA" id="ARBA00023239"/>
    </source>
</evidence>
<dbReference type="GO" id="GO:0016840">
    <property type="term" value="F:carbon-nitrogen lyase activity"/>
    <property type="evidence" value="ECO:0007669"/>
    <property type="project" value="InterPro"/>
</dbReference>
<keyword evidence="1" id="KW-0456">Lyase</keyword>
<evidence type="ECO:0000256" key="2">
    <source>
        <dbReference type="ARBA" id="ARBA00052457"/>
    </source>
</evidence>
<sequence length="168" mass="18147">MSQSFQRVLVGEALVGEGPEVAHIDLVMGPRDSPVEKAFVRALASPSRGHTPLLAVLAPNLPVKPSTLMVNKVTIKNAQQAIMVFGPVQAAVARAVMDCVESGVLPEELADDLFIIVSVFVEWDAKDKDKVYEYNYQATKIAIERAANREPKPGDILAAKSTAKHPFA</sequence>
<evidence type="ECO:0000256" key="4">
    <source>
        <dbReference type="ARBA" id="ARBA00067042"/>
    </source>
</evidence>
<proteinExistence type="inferred from homology"/>
<dbReference type="GO" id="GO:0016051">
    <property type="term" value="P:carbohydrate biosynthetic process"/>
    <property type="evidence" value="ECO:0007669"/>
    <property type="project" value="InterPro"/>
</dbReference>
<dbReference type="InterPro" id="IPR014826">
    <property type="entry name" value="HCHO-activating_enzyme"/>
</dbReference>
<dbReference type="Pfam" id="PF08714">
    <property type="entry name" value="Fae"/>
    <property type="match status" value="1"/>
</dbReference>
<evidence type="ECO:0000313" key="7">
    <source>
        <dbReference type="EMBL" id="KUG18406.1"/>
    </source>
</evidence>